<evidence type="ECO:0000259" key="8">
    <source>
        <dbReference type="Pfam" id="PF02687"/>
    </source>
</evidence>
<sequence length="785" mass="82623">MPVTSRRVMHRKVLRDLRRRLPQAAAIALTTLLGVLLFVASYDSFRNLSVSYQQTYERLHFADLTADGGDPASIAQAVRDADGVARVSVRTQADVPMTIAGTKLVGRVSGLAPDERQRVDDIDLVSGSMPDHTQPREVVLEKHAADTFGLGAGSAVRVFDGESWHELRVTGVARSPEYLWPARDRQDVLSDPHSFAVLFVPQDNAAALTGSPGPNETLVEMSGQATTDERDQVAGLLRSAGALHVQPRADQASNAALHEDLAGFSEMSVAFPALFLTAAAIAEYVLLTRLVRAERPVIGTLLAMGARRGAIVRHYTWYGVVIAGVGSLAGVLLGALGTSAVTIAYTSALHIPDTVVDHRVLTAVVGFALGVGIGLLGALAPAITAVTTAPAEAMRGDGSRTVRAGAVARLSTRWTAVPVTVRMAVRSLVRSPRRTAATMTGTVLALVLMLASAGMITSMVHLLDVQFGEVDRTDATLQVDPGATDVGERLRATPGVAAVEPGMLAPAVVAAGDKSYDTVLAGMEPDTTMHGFRTPGGAYRDLPSEGILAGDALVGELGIEAGDTVTVTPASGSPTQVRVAGFVHEPLGTYLYATDETAGSIAPLHAVSYALRFSDTVSEDRMRATISSIPGVLSYTDTRALLRQADQYLALFWVFVGVMLGLGAVLAFTVIYVTMTVNFAERSTELATLRAAGVPIRRLTTALAAENLAATVLALPVGLAAGAVAAWAFLRSFSNDMFSLDLSLGWVPLTLAAVSVVAAAALSQLPAARLLRRIDIARIVRERAQ</sequence>
<keyword evidence="5 7" id="KW-1133">Transmembrane helix</keyword>
<feature type="transmembrane region" description="Helical" evidence="7">
    <location>
        <begin position="436"/>
        <end position="463"/>
    </location>
</feature>
<feature type="transmembrane region" description="Helical" evidence="7">
    <location>
        <begin position="360"/>
        <end position="386"/>
    </location>
</feature>
<keyword evidence="10" id="KW-1185">Reference proteome</keyword>
<keyword evidence="3" id="KW-1003">Cell membrane</keyword>
<feature type="transmembrane region" description="Helical" evidence="7">
    <location>
        <begin position="707"/>
        <end position="730"/>
    </location>
</feature>
<gene>
    <name evidence="9" type="ORF">HGK34_15370</name>
</gene>
<evidence type="ECO:0000256" key="7">
    <source>
        <dbReference type="SAM" id="Phobius"/>
    </source>
</evidence>
<evidence type="ECO:0000313" key="10">
    <source>
        <dbReference type="Proteomes" id="UP000675409"/>
    </source>
</evidence>
<feature type="transmembrane region" description="Helical" evidence="7">
    <location>
        <begin position="21"/>
        <end position="42"/>
    </location>
</feature>
<evidence type="ECO:0000313" key="9">
    <source>
        <dbReference type="EMBL" id="MBL0887641.1"/>
    </source>
</evidence>
<dbReference type="Proteomes" id="UP000675409">
    <property type="component" value="Unassembled WGS sequence"/>
</dbReference>
<evidence type="ECO:0000256" key="5">
    <source>
        <dbReference type="ARBA" id="ARBA00022989"/>
    </source>
</evidence>
<keyword evidence="6 7" id="KW-0472">Membrane</keyword>
<reference evidence="9 10" key="1">
    <citation type="journal article" date="2021" name="Arch. Microbiol.">
        <title>Myceligenerans indicum sp. nov., an actinobacterium isolated from mangrove sediment of Sundarbans, India.</title>
        <authorList>
            <person name="Asha K."/>
            <person name="Bhadury P."/>
        </authorList>
    </citation>
    <scope>NUCLEOTIDE SEQUENCE [LARGE SCALE GENOMIC DNA]</scope>
    <source>
        <strain evidence="9 10">I2</strain>
    </source>
</reference>
<name>A0ABS1LN44_9MICO</name>
<feature type="transmembrane region" description="Helical" evidence="7">
    <location>
        <begin position="269"/>
        <end position="287"/>
    </location>
</feature>
<keyword evidence="4 7" id="KW-0812">Transmembrane</keyword>
<evidence type="ECO:0000256" key="2">
    <source>
        <dbReference type="ARBA" id="ARBA00005236"/>
    </source>
</evidence>
<evidence type="ECO:0000256" key="4">
    <source>
        <dbReference type="ARBA" id="ARBA00022692"/>
    </source>
</evidence>
<feature type="domain" description="ABC3 transporter permease C-terminal" evidence="8">
    <location>
        <begin position="658"/>
        <end position="775"/>
    </location>
</feature>
<comment type="subcellular location">
    <subcellularLocation>
        <location evidence="1">Cell membrane</location>
        <topology evidence="1">Multi-pass membrane protein</topology>
    </subcellularLocation>
</comment>
<dbReference type="PANTHER" id="PTHR30489">
    <property type="entry name" value="LIPOPROTEIN-RELEASING SYSTEM TRANSMEMBRANE PROTEIN LOLE"/>
    <property type="match status" value="1"/>
</dbReference>
<comment type="similarity">
    <text evidence="2">Belongs to the ABC-4 integral membrane protein family. LolC/E subfamily.</text>
</comment>
<dbReference type="PANTHER" id="PTHR30489:SF0">
    <property type="entry name" value="LIPOPROTEIN-RELEASING SYSTEM TRANSMEMBRANE PROTEIN LOLE"/>
    <property type="match status" value="1"/>
</dbReference>
<evidence type="ECO:0000256" key="1">
    <source>
        <dbReference type="ARBA" id="ARBA00004651"/>
    </source>
</evidence>
<dbReference type="EMBL" id="JABBYC010000032">
    <property type="protein sequence ID" value="MBL0887641.1"/>
    <property type="molecule type" value="Genomic_DNA"/>
</dbReference>
<feature type="transmembrane region" description="Helical" evidence="7">
    <location>
        <begin position="742"/>
        <end position="763"/>
    </location>
</feature>
<evidence type="ECO:0000256" key="3">
    <source>
        <dbReference type="ARBA" id="ARBA00022475"/>
    </source>
</evidence>
<feature type="domain" description="ABC3 transporter permease C-terminal" evidence="8">
    <location>
        <begin position="270"/>
        <end position="388"/>
    </location>
</feature>
<proteinExistence type="inferred from homology"/>
<organism evidence="9 10">
    <name type="scientific">Myceligenerans indicum</name>
    <dbReference type="NCBI Taxonomy" id="2593663"/>
    <lineage>
        <taxon>Bacteria</taxon>
        <taxon>Bacillati</taxon>
        <taxon>Actinomycetota</taxon>
        <taxon>Actinomycetes</taxon>
        <taxon>Micrococcales</taxon>
        <taxon>Promicromonosporaceae</taxon>
        <taxon>Myceligenerans</taxon>
    </lineage>
</organism>
<dbReference type="InterPro" id="IPR051447">
    <property type="entry name" value="Lipoprotein-release_system"/>
</dbReference>
<protein>
    <submittedName>
        <fullName evidence="9">FtsX-like permease family protein</fullName>
    </submittedName>
</protein>
<feature type="transmembrane region" description="Helical" evidence="7">
    <location>
        <begin position="315"/>
        <end position="348"/>
    </location>
</feature>
<dbReference type="InterPro" id="IPR003838">
    <property type="entry name" value="ABC3_permease_C"/>
</dbReference>
<comment type="caution">
    <text evidence="9">The sequence shown here is derived from an EMBL/GenBank/DDBJ whole genome shotgun (WGS) entry which is preliminary data.</text>
</comment>
<dbReference type="Pfam" id="PF02687">
    <property type="entry name" value="FtsX"/>
    <property type="match status" value="2"/>
</dbReference>
<accession>A0ABS1LN44</accession>
<evidence type="ECO:0000256" key="6">
    <source>
        <dbReference type="ARBA" id="ARBA00023136"/>
    </source>
</evidence>
<feature type="transmembrane region" description="Helical" evidence="7">
    <location>
        <begin position="648"/>
        <end position="673"/>
    </location>
</feature>